<organism evidence="2 3">
    <name type="scientific">Acaryochloris marina (strain MBIC 11017)</name>
    <dbReference type="NCBI Taxonomy" id="329726"/>
    <lineage>
        <taxon>Bacteria</taxon>
        <taxon>Bacillati</taxon>
        <taxon>Cyanobacteriota</taxon>
        <taxon>Cyanophyceae</taxon>
        <taxon>Acaryochloridales</taxon>
        <taxon>Acaryochloridaceae</taxon>
        <taxon>Acaryochloris</taxon>
    </lineage>
</organism>
<dbReference type="OrthoDB" id="532541at2"/>
<keyword evidence="3" id="KW-1185">Reference proteome</keyword>
<dbReference type="AlphaFoldDB" id="B0CF27"/>
<sequence length="105" mass="12133">MPPFWPREPDRKNDTAFRRFGDRVNLAFNIAIYATAASSLWFFKLLMYQDWPWLKNLTLGWLGVIVLQAIYVLAIADYSDADDTKPIFKKDKDKLADESSESPEG</sequence>
<dbReference type="KEGG" id="amr:AM1_5592"/>
<evidence type="ECO:0008006" key="4">
    <source>
        <dbReference type="Google" id="ProtNLM"/>
    </source>
</evidence>
<dbReference type="eggNOG" id="ENOG5032RNE">
    <property type="taxonomic scope" value="Bacteria"/>
</dbReference>
<proteinExistence type="predicted"/>
<protein>
    <recommendedName>
        <fullName evidence="4">2TM domain-containing protein</fullName>
    </recommendedName>
</protein>
<dbReference type="STRING" id="329726.AM1_5592"/>
<dbReference type="RefSeq" id="WP_012165763.1">
    <property type="nucleotide sequence ID" value="NC_009925.1"/>
</dbReference>
<feature type="transmembrane region" description="Helical" evidence="1">
    <location>
        <begin position="26"/>
        <end position="47"/>
    </location>
</feature>
<evidence type="ECO:0000313" key="3">
    <source>
        <dbReference type="Proteomes" id="UP000000268"/>
    </source>
</evidence>
<evidence type="ECO:0000256" key="1">
    <source>
        <dbReference type="SAM" id="Phobius"/>
    </source>
</evidence>
<reference evidence="2 3" key="1">
    <citation type="journal article" date="2008" name="Proc. Natl. Acad. Sci. U.S.A.">
        <title>Niche adaptation and genome expansion in the chlorophyll d-producing cyanobacterium Acaryochloris marina.</title>
        <authorList>
            <person name="Swingley W.D."/>
            <person name="Chen M."/>
            <person name="Cheung P.C."/>
            <person name="Conrad A.L."/>
            <person name="Dejesa L.C."/>
            <person name="Hao J."/>
            <person name="Honchak B.M."/>
            <person name="Karbach L.E."/>
            <person name="Kurdoglu A."/>
            <person name="Lahiri S."/>
            <person name="Mastrian S.D."/>
            <person name="Miyashita H."/>
            <person name="Page L."/>
            <person name="Ramakrishna P."/>
            <person name="Satoh S."/>
            <person name="Sattley W.M."/>
            <person name="Shimada Y."/>
            <person name="Taylor H.L."/>
            <person name="Tomo T."/>
            <person name="Tsuchiya T."/>
            <person name="Wang Z.T."/>
            <person name="Raymond J."/>
            <person name="Mimuro M."/>
            <person name="Blankenship R.E."/>
            <person name="Touchman J.W."/>
        </authorList>
    </citation>
    <scope>NUCLEOTIDE SEQUENCE [LARGE SCALE GENOMIC DNA]</scope>
    <source>
        <strain evidence="3">MBIC 11017</strain>
    </source>
</reference>
<dbReference type="HOGENOM" id="CLU_173130_0_0_3"/>
<keyword evidence="1" id="KW-1133">Transmembrane helix</keyword>
<keyword evidence="1" id="KW-0472">Membrane</keyword>
<accession>B0CF27</accession>
<evidence type="ECO:0000313" key="2">
    <source>
        <dbReference type="EMBL" id="ABW30543.1"/>
    </source>
</evidence>
<keyword evidence="1" id="KW-0812">Transmembrane</keyword>
<feature type="transmembrane region" description="Helical" evidence="1">
    <location>
        <begin position="59"/>
        <end position="79"/>
    </location>
</feature>
<dbReference type="EMBL" id="CP000828">
    <property type="protein sequence ID" value="ABW30543.1"/>
    <property type="molecule type" value="Genomic_DNA"/>
</dbReference>
<name>B0CF27_ACAM1</name>
<dbReference type="Proteomes" id="UP000000268">
    <property type="component" value="Chromosome"/>
</dbReference>
<gene>
    <name evidence="2" type="ordered locus">AM1_5592</name>
</gene>